<dbReference type="PROSITE" id="PS50850">
    <property type="entry name" value="MFS"/>
    <property type="match status" value="1"/>
</dbReference>
<protein>
    <recommendedName>
        <fullName evidence="6">Major facilitator superfamily (MFS) profile domain-containing protein</fullName>
    </recommendedName>
</protein>
<feature type="transmembrane region" description="Helical" evidence="5">
    <location>
        <begin position="160"/>
        <end position="182"/>
    </location>
</feature>
<dbReference type="SUPFAM" id="SSF103473">
    <property type="entry name" value="MFS general substrate transporter"/>
    <property type="match status" value="1"/>
</dbReference>
<dbReference type="EMBL" id="JAVFWL010000004">
    <property type="protein sequence ID" value="KAK6748984.1"/>
    <property type="molecule type" value="Genomic_DNA"/>
</dbReference>
<dbReference type="PANTHER" id="PTHR24064">
    <property type="entry name" value="SOLUTE CARRIER FAMILY 22 MEMBER"/>
    <property type="match status" value="1"/>
</dbReference>
<evidence type="ECO:0000256" key="4">
    <source>
        <dbReference type="ARBA" id="ARBA00023136"/>
    </source>
</evidence>
<evidence type="ECO:0000259" key="6">
    <source>
        <dbReference type="PROSITE" id="PS50850"/>
    </source>
</evidence>
<dbReference type="InterPro" id="IPR036259">
    <property type="entry name" value="MFS_trans_sf"/>
</dbReference>
<feature type="transmembrane region" description="Helical" evidence="5">
    <location>
        <begin position="385"/>
        <end position="402"/>
    </location>
</feature>
<dbReference type="PROSITE" id="PS00216">
    <property type="entry name" value="SUGAR_TRANSPORT_1"/>
    <property type="match status" value="1"/>
</dbReference>
<feature type="transmembrane region" description="Helical" evidence="5">
    <location>
        <begin position="449"/>
        <end position="469"/>
    </location>
</feature>
<sequence>MSTEKKNRFTGRFRSDILILITYQLCHAYTTQQLFPILLNYVPPVGCFDGHCTTIRGKCYEGCATCPDVCSNITIAAHEECVKDNNPYFKSAAMEYQIYCRPFFKSISAASVQYTGVLVGNFIVGYAADRFGRRFVLLVTLLLGIPELFLGGIINNLPVYYILRFAVGMSVAGTMSVGWTYCSEMISPKHRFKLRTVTSYSLGRVFMVGLAHAAGEWRLASFLYGGVCIFTLLLLLFLPESIIWLKRKGYTERAKNAQKKLDLINGAKSEDTEIGPRIAKNVPLLDVIRDAKLRVGFFVLCVMWFFGAFCEYSIDLNGDDMSKNLWTGQYLSGALASIIRLSFGIADGYFPWLGRRKVFIIGMSVCTAASGILVLLLYLGHKGTTLYLVVYLTAYNSIALIWEPNFVCAAELMPTDVRATTTAFLGIISRVSIIIASTMIVFKTIHEPVIMWMVLGANLINLSITSKLLQDMFVFKDGLIGWIILLDRKKTKKKQQQETKNCNLENIGLNDDAHVKPLLQNDIEKRKESK</sequence>
<feature type="transmembrane region" description="Helical" evidence="5">
    <location>
        <begin position="295"/>
        <end position="314"/>
    </location>
</feature>
<keyword evidence="4 5" id="KW-0472">Membrane</keyword>
<feature type="transmembrane region" description="Helical" evidence="5">
    <location>
        <begin position="326"/>
        <end position="346"/>
    </location>
</feature>
<dbReference type="Proteomes" id="UP001303046">
    <property type="component" value="Unassembled WGS sequence"/>
</dbReference>
<evidence type="ECO:0000256" key="1">
    <source>
        <dbReference type="ARBA" id="ARBA00004141"/>
    </source>
</evidence>
<feature type="transmembrane region" description="Helical" evidence="5">
    <location>
        <begin position="135"/>
        <end position="154"/>
    </location>
</feature>
<reference evidence="7 8" key="1">
    <citation type="submission" date="2023-08" db="EMBL/GenBank/DDBJ databases">
        <title>A Necator americanus chromosomal reference genome.</title>
        <authorList>
            <person name="Ilik V."/>
            <person name="Petrzelkova K.J."/>
            <person name="Pardy F."/>
            <person name="Fuh T."/>
            <person name="Niatou-Singa F.S."/>
            <person name="Gouil Q."/>
            <person name="Baker L."/>
            <person name="Ritchie M.E."/>
            <person name="Jex A.R."/>
            <person name="Gazzola D."/>
            <person name="Li H."/>
            <person name="Toshio Fujiwara R."/>
            <person name="Zhan B."/>
            <person name="Aroian R.V."/>
            <person name="Pafco B."/>
            <person name="Schwarz E.M."/>
        </authorList>
    </citation>
    <scope>NUCLEOTIDE SEQUENCE [LARGE SCALE GENOMIC DNA]</scope>
    <source>
        <strain evidence="7 8">Aroian</strain>
        <tissue evidence="7">Whole animal</tissue>
    </source>
</reference>
<dbReference type="InterPro" id="IPR005829">
    <property type="entry name" value="Sugar_transporter_CS"/>
</dbReference>
<keyword evidence="3 5" id="KW-1133">Transmembrane helix</keyword>
<evidence type="ECO:0000313" key="8">
    <source>
        <dbReference type="Proteomes" id="UP001303046"/>
    </source>
</evidence>
<comment type="subcellular location">
    <subcellularLocation>
        <location evidence="1">Membrane</location>
        <topology evidence="1">Multi-pass membrane protein</topology>
    </subcellularLocation>
</comment>
<evidence type="ECO:0000256" key="2">
    <source>
        <dbReference type="ARBA" id="ARBA00022692"/>
    </source>
</evidence>
<feature type="transmembrane region" description="Helical" evidence="5">
    <location>
        <begin position="423"/>
        <end position="443"/>
    </location>
</feature>
<proteinExistence type="predicted"/>
<name>A0ABR1DES0_NECAM</name>
<dbReference type="Pfam" id="PF00083">
    <property type="entry name" value="Sugar_tr"/>
    <property type="match status" value="1"/>
</dbReference>
<dbReference type="InterPro" id="IPR020846">
    <property type="entry name" value="MFS_dom"/>
</dbReference>
<evidence type="ECO:0000256" key="3">
    <source>
        <dbReference type="ARBA" id="ARBA00022989"/>
    </source>
</evidence>
<organism evidence="7 8">
    <name type="scientific">Necator americanus</name>
    <name type="common">Human hookworm</name>
    <dbReference type="NCBI Taxonomy" id="51031"/>
    <lineage>
        <taxon>Eukaryota</taxon>
        <taxon>Metazoa</taxon>
        <taxon>Ecdysozoa</taxon>
        <taxon>Nematoda</taxon>
        <taxon>Chromadorea</taxon>
        <taxon>Rhabditida</taxon>
        <taxon>Rhabditina</taxon>
        <taxon>Rhabditomorpha</taxon>
        <taxon>Strongyloidea</taxon>
        <taxon>Ancylostomatidae</taxon>
        <taxon>Bunostominae</taxon>
        <taxon>Necator</taxon>
    </lineage>
</organism>
<evidence type="ECO:0000256" key="5">
    <source>
        <dbReference type="SAM" id="Phobius"/>
    </source>
</evidence>
<feature type="domain" description="Major facilitator superfamily (MFS) profile" evidence="6">
    <location>
        <begin position="65"/>
        <end position="473"/>
    </location>
</feature>
<comment type="caution">
    <text evidence="7">The sequence shown here is derived from an EMBL/GenBank/DDBJ whole genome shotgun (WGS) entry which is preliminary data.</text>
</comment>
<evidence type="ECO:0000313" key="7">
    <source>
        <dbReference type="EMBL" id="KAK6748984.1"/>
    </source>
</evidence>
<feature type="transmembrane region" description="Helical" evidence="5">
    <location>
        <begin position="194"/>
        <end position="215"/>
    </location>
</feature>
<dbReference type="Gene3D" id="1.20.1250.20">
    <property type="entry name" value="MFS general substrate transporter like domains"/>
    <property type="match status" value="1"/>
</dbReference>
<accession>A0ABR1DES0</accession>
<gene>
    <name evidence="7" type="primary">Necator_chrIV.g14831</name>
    <name evidence="7" type="ORF">RB195_001536</name>
</gene>
<keyword evidence="8" id="KW-1185">Reference proteome</keyword>
<feature type="transmembrane region" description="Helical" evidence="5">
    <location>
        <begin position="221"/>
        <end position="245"/>
    </location>
</feature>
<feature type="transmembrane region" description="Helical" evidence="5">
    <location>
        <begin position="358"/>
        <end position="379"/>
    </location>
</feature>
<keyword evidence="2 5" id="KW-0812">Transmembrane</keyword>
<dbReference type="InterPro" id="IPR005828">
    <property type="entry name" value="MFS_sugar_transport-like"/>
</dbReference>